<dbReference type="OrthoDB" id="9797501at2"/>
<dbReference type="Proteomes" id="UP000283442">
    <property type="component" value="Unassembled WGS sequence"/>
</dbReference>
<dbReference type="PANTHER" id="PTHR30461:SF26">
    <property type="entry name" value="RESOLVASE HOMOLOG YNEB"/>
    <property type="match status" value="1"/>
</dbReference>
<evidence type="ECO:0000256" key="1">
    <source>
        <dbReference type="ARBA" id="ARBA00009913"/>
    </source>
</evidence>
<dbReference type="GO" id="GO:0003677">
    <property type="term" value="F:DNA binding"/>
    <property type="evidence" value="ECO:0007669"/>
    <property type="project" value="UniProtKB-KW"/>
</dbReference>
<comment type="similarity">
    <text evidence="1">Belongs to the site-specific recombinase resolvase family.</text>
</comment>
<sequence>MKIGYVRVSTVEQHEERQIIELKEKANVERIYKDKLSGKNTERPQLRAMIDFAREGDTIYVSEFSRLARSTKDLLDIIQDLREKGVQVISLKENFDTSTPAGELAMTVFAAIATFERKIMLQRQAEGIAVAKAKGIYKGRQKKKKPADWDELVKKYQNREIHSVSELMRICHASRPTVYMWLKESGVVFHELDWQRRSSRLKIRVQKD</sequence>
<evidence type="ECO:0000259" key="7">
    <source>
        <dbReference type="PROSITE" id="PS51736"/>
    </source>
</evidence>
<keyword evidence="3" id="KW-0238">DNA-binding</keyword>
<evidence type="ECO:0000256" key="5">
    <source>
        <dbReference type="PIRSR" id="PIRSR606118-50"/>
    </source>
</evidence>
<organism evidence="8 9">
    <name type="scientific">Mitsuokella multacida</name>
    <dbReference type="NCBI Taxonomy" id="52226"/>
    <lineage>
        <taxon>Bacteria</taxon>
        <taxon>Bacillati</taxon>
        <taxon>Bacillota</taxon>
        <taxon>Negativicutes</taxon>
        <taxon>Selenomonadales</taxon>
        <taxon>Selenomonadaceae</taxon>
        <taxon>Mitsuokella</taxon>
    </lineage>
</organism>
<evidence type="ECO:0000256" key="4">
    <source>
        <dbReference type="ARBA" id="ARBA00023172"/>
    </source>
</evidence>
<gene>
    <name evidence="8" type="ORF">DW674_09395</name>
</gene>
<evidence type="ECO:0000313" key="9">
    <source>
        <dbReference type="Proteomes" id="UP000283442"/>
    </source>
</evidence>
<dbReference type="GO" id="GO:0000150">
    <property type="term" value="F:DNA strand exchange activity"/>
    <property type="evidence" value="ECO:0007669"/>
    <property type="project" value="InterPro"/>
</dbReference>
<dbReference type="InterPro" id="IPR036162">
    <property type="entry name" value="Resolvase-like_N_sf"/>
</dbReference>
<comment type="caution">
    <text evidence="8">The sequence shown here is derived from an EMBL/GenBank/DDBJ whole genome shotgun (WGS) entry which is preliminary data.</text>
</comment>
<dbReference type="InterPro" id="IPR050639">
    <property type="entry name" value="SSR_resolvase"/>
</dbReference>
<dbReference type="PROSITE" id="PS51736">
    <property type="entry name" value="RECOMBINASES_3"/>
    <property type="match status" value="1"/>
</dbReference>
<keyword evidence="4" id="KW-0233">DNA recombination</keyword>
<dbReference type="PANTHER" id="PTHR30461">
    <property type="entry name" value="DNA-INVERTASE FROM LAMBDOID PROPHAGE"/>
    <property type="match status" value="1"/>
</dbReference>
<feature type="domain" description="Resolvase/invertase-type recombinase catalytic" evidence="7">
    <location>
        <begin position="1"/>
        <end position="135"/>
    </location>
</feature>
<name>A0A414NUJ1_9FIRM</name>
<evidence type="ECO:0000313" key="8">
    <source>
        <dbReference type="EMBL" id="RHF50844.1"/>
    </source>
</evidence>
<dbReference type="GO" id="GO:0015074">
    <property type="term" value="P:DNA integration"/>
    <property type="evidence" value="ECO:0007669"/>
    <property type="project" value="UniProtKB-KW"/>
</dbReference>
<dbReference type="AlphaFoldDB" id="A0A414NUJ1"/>
<dbReference type="RefSeq" id="WP_118176507.1">
    <property type="nucleotide sequence ID" value="NZ_CAMKFF010000009.1"/>
</dbReference>
<evidence type="ECO:0000256" key="2">
    <source>
        <dbReference type="ARBA" id="ARBA00022908"/>
    </source>
</evidence>
<dbReference type="InterPro" id="IPR006118">
    <property type="entry name" value="Recombinase_CS"/>
</dbReference>
<evidence type="ECO:0000256" key="6">
    <source>
        <dbReference type="PROSITE-ProRule" id="PRU10137"/>
    </source>
</evidence>
<accession>A0A414NUJ1</accession>
<dbReference type="InterPro" id="IPR006119">
    <property type="entry name" value="Resolv_N"/>
</dbReference>
<reference evidence="8 9" key="1">
    <citation type="submission" date="2018-08" db="EMBL/GenBank/DDBJ databases">
        <title>A genome reference for cultivated species of the human gut microbiota.</title>
        <authorList>
            <person name="Zou Y."/>
            <person name="Xue W."/>
            <person name="Luo G."/>
        </authorList>
    </citation>
    <scope>NUCLEOTIDE SEQUENCE [LARGE SCALE GENOMIC DNA]</scope>
    <source>
        <strain evidence="8 9">AM25-21AC</strain>
    </source>
</reference>
<dbReference type="SUPFAM" id="SSF53041">
    <property type="entry name" value="Resolvase-like"/>
    <property type="match status" value="1"/>
</dbReference>
<keyword evidence="2" id="KW-0229">DNA integration</keyword>
<dbReference type="EMBL" id="QRHE01000010">
    <property type="protein sequence ID" value="RHF50844.1"/>
    <property type="molecule type" value="Genomic_DNA"/>
</dbReference>
<proteinExistence type="inferred from homology"/>
<feature type="active site" description="O-(5'-phospho-DNA)-serine intermediate" evidence="5 6">
    <location>
        <position position="9"/>
    </location>
</feature>
<protein>
    <submittedName>
        <fullName evidence="8">Recombinase family protein</fullName>
    </submittedName>
</protein>
<dbReference type="CDD" id="cd03768">
    <property type="entry name" value="SR_ResInv"/>
    <property type="match status" value="1"/>
</dbReference>
<dbReference type="Gene3D" id="3.40.50.1390">
    <property type="entry name" value="Resolvase, N-terminal catalytic domain"/>
    <property type="match status" value="1"/>
</dbReference>
<dbReference type="SMART" id="SM00857">
    <property type="entry name" value="Resolvase"/>
    <property type="match status" value="1"/>
</dbReference>
<dbReference type="Pfam" id="PF00239">
    <property type="entry name" value="Resolvase"/>
    <property type="match status" value="1"/>
</dbReference>
<evidence type="ECO:0000256" key="3">
    <source>
        <dbReference type="ARBA" id="ARBA00023125"/>
    </source>
</evidence>
<dbReference type="PROSITE" id="PS00397">
    <property type="entry name" value="RECOMBINASES_1"/>
    <property type="match status" value="1"/>
</dbReference>